<dbReference type="RefSeq" id="XP_028465000.1">
    <property type="nucleotide sequence ID" value="XM_028607128.1"/>
</dbReference>
<dbReference type="FunFam" id="1.10.10.10:FF:000014">
    <property type="entry name" value="Cullin 1"/>
    <property type="match status" value="1"/>
</dbReference>
<evidence type="ECO:0000313" key="8">
    <source>
        <dbReference type="EMBL" id="ROT37194.1"/>
    </source>
</evidence>
<dbReference type="SMART" id="SM00182">
    <property type="entry name" value="CULLIN"/>
    <property type="match status" value="1"/>
</dbReference>
<evidence type="ECO:0000259" key="7">
    <source>
        <dbReference type="PROSITE" id="PS50069"/>
    </source>
</evidence>
<feature type="compositionally biased region" description="Basic residues" evidence="6">
    <location>
        <begin position="10"/>
        <end position="23"/>
    </location>
</feature>
<protein>
    <submittedName>
        <fullName evidence="8">Cullin-3</fullName>
    </submittedName>
</protein>
<dbReference type="STRING" id="1314773.A0A3N2PRZ0"/>
<dbReference type="FunFam" id="1.20.1310.10:FF:000002">
    <property type="entry name" value="cullin-3 isoform X1"/>
    <property type="match status" value="1"/>
</dbReference>
<dbReference type="InterPro" id="IPR036388">
    <property type="entry name" value="WH-like_DNA-bd_sf"/>
</dbReference>
<reference evidence="8 9" key="1">
    <citation type="journal article" date="2018" name="Mol. Ecol.">
        <title>The obligate alkalophilic soda-lake fungus Sodiomyces alkalinus has shifted to a protein diet.</title>
        <authorList>
            <person name="Grum-Grzhimaylo A.A."/>
            <person name="Falkoski D.L."/>
            <person name="van den Heuvel J."/>
            <person name="Valero-Jimenez C.A."/>
            <person name="Min B."/>
            <person name="Choi I.G."/>
            <person name="Lipzen A."/>
            <person name="Daum C.G."/>
            <person name="Aanen D.K."/>
            <person name="Tsang A."/>
            <person name="Henrissat B."/>
            <person name="Bilanenko E.N."/>
            <person name="de Vries R.P."/>
            <person name="van Kan J.A.L."/>
            <person name="Grigoriev I.V."/>
            <person name="Debets A.J.M."/>
        </authorList>
    </citation>
    <scope>NUCLEOTIDE SEQUENCE [LARGE SCALE GENOMIC DNA]</scope>
    <source>
        <strain evidence="8 9">F11</strain>
    </source>
</reference>
<dbReference type="AlphaFoldDB" id="A0A3N2PRZ0"/>
<dbReference type="GeneID" id="39575606"/>
<feature type="region of interest" description="Disordered" evidence="6">
    <location>
        <begin position="711"/>
        <end position="731"/>
    </location>
</feature>
<dbReference type="Pfam" id="PF00888">
    <property type="entry name" value="Cullin"/>
    <property type="match status" value="1"/>
</dbReference>
<dbReference type="FunFam" id="1.20.1310.10:FF:000001">
    <property type="entry name" value="Cullin 3"/>
    <property type="match status" value="1"/>
</dbReference>
<evidence type="ECO:0000256" key="3">
    <source>
        <dbReference type="ARBA" id="ARBA00022843"/>
    </source>
</evidence>
<proteinExistence type="inferred from homology"/>
<dbReference type="SUPFAM" id="SSF75632">
    <property type="entry name" value="Cullin homology domain"/>
    <property type="match status" value="1"/>
</dbReference>
<feature type="region of interest" description="Disordered" evidence="6">
    <location>
        <begin position="1"/>
        <end position="37"/>
    </location>
</feature>
<dbReference type="Gene3D" id="3.30.230.130">
    <property type="entry name" value="Cullin, Chain C, Domain 2"/>
    <property type="match status" value="1"/>
</dbReference>
<dbReference type="InterPro" id="IPR019559">
    <property type="entry name" value="Cullin_neddylation_domain"/>
</dbReference>
<evidence type="ECO:0000256" key="5">
    <source>
        <dbReference type="RuleBase" id="RU003829"/>
    </source>
</evidence>
<dbReference type="Proteomes" id="UP000272025">
    <property type="component" value="Unassembled WGS sequence"/>
</dbReference>
<dbReference type="Gene3D" id="1.20.1310.10">
    <property type="entry name" value="Cullin Repeats"/>
    <property type="match status" value="4"/>
</dbReference>
<dbReference type="InterPro" id="IPR045093">
    <property type="entry name" value="Cullin"/>
</dbReference>
<dbReference type="GO" id="GO:0006511">
    <property type="term" value="P:ubiquitin-dependent protein catabolic process"/>
    <property type="evidence" value="ECO:0007669"/>
    <property type="project" value="InterPro"/>
</dbReference>
<evidence type="ECO:0000313" key="9">
    <source>
        <dbReference type="Proteomes" id="UP000272025"/>
    </source>
</evidence>
<feature type="domain" description="Cullin family profile" evidence="7">
    <location>
        <begin position="480"/>
        <end position="756"/>
    </location>
</feature>
<dbReference type="FunFam" id="1.20.1310.10:FF:000061">
    <property type="entry name" value="Related to cullulin 3"/>
    <property type="match status" value="1"/>
</dbReference>
<dbReference type="Pfam" id="PF10557">
    <property type="entry name" value="Cullin_Nedd8"/>
    <property type="match status" value="1"/>
</dbReference>
<evidence type="ECO:0000256" key="4">
    <source>
        <dbReference type="PROSITE-ProRule" id="PRU00330"/>
    </source>
</evidence>
<dbReference type="InterPro" id="IPR016158">
    <property type="entry name" value="Cullin_homology"/>
</dbReference>
<feature type="region of interest" description="Disordered" evidence="6">
    <location>
        <begin position="387"/>
        <end position="426"/>
    </location>
</feature>
<dbReference type="InterPro" id="IPR016159">
    <property type="entry name" value="Cullin_repeat-like_dom_sf"/>
</dbReference>
<name>A0A3N2PRZ0_SODAK</name>
<dbReference type="SUPFAM" id="SSF74788">
    <property type="entry name" value="Cullin repeat-like"/>
    <property type="match status" value="1"/>
</dbReference>
<dbReference type="OrthoDB" id="27073at2759"/>
<evidence type="ECO:0000256" key="2">
    <source>
        <dbReference type="ARBA" id="ARBA00022499"/>
    </source>
</evidence>
<keyword evidence="2" id="KW-1017">Isopeptide bond</keyword>
<keyword evidence="3" id="KW-0832">Ubl conjugation</keyword>
<dbReference type="EMBL" id="ML119057">
    <property type="protein sequence ID" value="ROT37194.1"/>
    <property type="molecule type" value="Genomic_DNA"/>
</dbReference>
<dbReference type="PROSITE" id="PS50069">
    <property type="entry name" value="CULLIN_2"/>
    <property type="match status" value="1"/>
</dbReference>
<evidence type="ECO:0000256" key="1">
    <source>
        <dbReference type="ARBA" id="ARBA00006019"/>
    </source>
</evidence>
<comment type="similarity">
    <text evidence="1 4 5">Belongs to the cullin family.</text>
</comment>
<sequence>MISGRGGGHAPKHGRIRPPRRMLKPITGHSTDPDDIEGPWQILREAMMDIHQKNCSKLAFEHLYRAGYKIVLNRKGEVLYDRVRNFERDYFAQNVIPKIEALVTTSLVNIAMGRAGASANERREMSENFLRRIRESWEDHNTAMNMIADILMYLDRGFIQDTGRPSIYTSTIGLYRDHILRASLHASAEYTVSDILNFIMVDLINMERDGDVIDRYLIRSCIRMLDSLYETDQELDHEKLYFTSFEPVFLRTTDAYYDVECEKLFRKADALAWLRHTDRRLQEEEDRCDTTIHRATLPKCVKIVEERLIAQHLADFLKLDSGIVTMLDNDSLEELAILYRLVGRVDPKKAVLHDHLVNRIVAMGLEIEQTIKNTDFANQVAAAADGEDGGGGGGGDAGPGAAGPGAAAAAAADGTDKPNKAPSAASAAAQQTAAAIKWVDDVLHLKAKFDTIWEKCFEKDLDVQAMLTKGFSTFINRFARASEYLSLFIDDNLRRGIRGKTEKEIDEVLDKAITLLRYIQDRDMFERYYQKHLAKRLLLSKSESQDAETAMVSRMKDELGHQFTTKFEGMFRDMKTSAEITSNYRTYIRDLGDAGDQAQQQPELAVNILTTNCWPPEMSDRKQVLDSAAPSQLVYPREIEAIQKSLTSFYLTTRSGRKLTWVSSIGNADMRCTFPAVPGAKGPLARERRYELNVSTTGMIVLMLFNDVGNGEGDGEGDGDGNGNGNGNGEALSFEEIRGRTGIPTNDLLRTLSSLAIPPKSRVLLKEPAGRRVETTDRFRFNAGFVSKTVRIKAPIVNATAKAETDKERKDTEEKNTLSRSHIIDAAIVRTMKQRKELKHSQLISEVVGQLVGRFNPEVSLIKKRIEDLIAREYLARMENIDVPTYQYLA</sequence>
<dbReference type="InterPro" id="IPR036317">
    <property type="entry name" value="Cullin_homology_sf"/>
</dbReference>
<dbReference type="InterPro" id="IPR001373">
    <property type="entry name" value="Cullin_N"/>
</dbReference>
<feature type="compositionally biased region" description="Low complexity" evidence="6">
    <location>
        <begin position="404"/>
        <end position="413"/>
    </location>
</feature>
<feature type="compositionally biased region" description="Gly residues" evidence="6">
    <location>
        <begin position="389"/>
        <end position="403"/>
    </location>
</feature>
<dbReference type="InterPro" id="IPR036390">
    <property type="entry name" value="WH_DNA-bd_sf"/>
</dbReference>
<dbReference type="SMART" id="SM00884">
    <property type="entry name" value="Cullin_Nedd8"/>
    <property type="match status" value="1"/>
</dbReference>
<evidence type="ECO:0000256" key="6">
    <source>
        <dbReference type="SAM" id="MobiDB-lite"/>
    </source>
</evidence>
<dbReference type="PANTHER" id="PTHR11932">
    <property type="entry name" value="CULLIN"/>
    <property type="match status" value="1"/>
</dbReference>
<dbReference type="SUPFAM" id="SSF46785">
    <property type="entry name" value="Winged helix' DNA-binding domain"/>
    <property type="match status" value="1"/>
</dbReference>
<dbReference type="Pfam" id="PF26557">
    <property type="entry name" value="Cullin_AB"/>
    <property type="match status" value="1"/>
</dbReference>
<organism evidence="8 9">
    <name type="scientific">Sodiomyces alkalinus (strain CBS 110278 / VKM F-3762 / F11)</name>
    <name type="common">Alkaliphilic filamentous fungus</name>
    <dbReference type="NCBI Taxonomy" id="1314773"/>
    <lineage>
        <taxon>Eukaryota</taxon>
        <taxon>Fungi</taxon>
        <taxon>Dikarya</taxon>
        <taxon>Ascomycota</taxon>
        <taxon>Pezizomycotina</taxon>
        <taxon>Sordariomycetes</taxon>
        <taxon>Hypocreomycetidae</taxon>
        <taxon>Glomerellales</taxon>
        <taxon>Plectosphaerellaceae</taxon>
        <taxon>Sodiomyces</taxon>
    </lineage>
</organism>
<dbReference type="Gene3D" id="1.10.10.10">
    <property type="entry name" value="Winged helix-like DNA-binding domain superfamily/Winged helix DNA-binding domain"/>
    <property type="match status" value="1"/>
</dbReference>
<dbReference type="InterPro" id="IPR059120">
    <property type="entry name" value="Cullin-like_AB"/>
</dbReference>
<keyword evidence="9" id="KW-1185">Reference proteome</keyword>
<dbReference type="FunFam" id="1.20.1310.10:FF:000036">
    <property type="entry name" value="SCF ubiquitin ligase subunit CulC, putative"/>
    <property type="match status" value="1"/>
</dbReference>
<accession>A0A3N2PRZ0</accession>
<dbReference type="GO" id="GO:0031625">
    <property type="term" value="F:ubiquitin protein ligase binding"/>
    <property type="evidence" value="ECO:0007669"/>
    <property type="project" value="InterPro"/>
</dbReference>
<gene>
    <name evidence="8" type="ORF">SODALDRAFT_191002</name>
</gene>